<evidence type="ECO:0000313" key="2">
    <source>
        <dbReference type="EMBL" id="MBB3665601.1"/>
    </source>
</evidence>
<name>A0A839XS94_9PSEU</name>
<keyword evidence="2" id="KW-0223">Dioxygenase</keyword>
<keyword evidence="3" id="KW-1185">Reference proteome</keyword>
<comment type="caution">
    <text evidence="2">The sequence shown here is derived from an EMBL/GenBank/DDBJ whole genome shotgun (WGS) entry which is preliminary data.</text>
</comment>
<dbReference type="SUPFAM" id="SSF54427">
    <property type="entry name" value="NTF2-like"/>
    <property type="match status" value="1"/>
</dbReference>
<dbReference type="GO" id="GO:0051213">
    <property type="term" value="F:dioxygenase activity"/>
    <property type="evidence" value="ECO:0007669"/>
    <property type="project" value="UniProtKB-KW"/>
</dbReference>
<dbReference type="Proteomes" id="UP000564573">
    <property type="component" value="Unassembled WGS sequence"/>
</dbReference>
<reference evidence="2 3" key="1">
    <citation type="submission" date="2020-08" db="EMBL/GenBank/DDBJ databases">
        <title>Sequencing the genomes of 1000 actinobacteria strains.</title>
        <authorList>
            <person name="Klenk H.-P."/>
        </authorList>
    </citation>
    <scope>NUCLEOTIDE SEQUENCE [LARGE SCALE GENOMIC DNA]</scope>
    <source>
        <strain evidence="2 3">DSM 45267</strain>
    </source>
</reference>
<evidence type="ECO:0000259" key="1">
    <source>
        <dbReference type="Pfam" id="PF13577"/>
    </source>
</evidence>
<feature type="domain" description="SnoaL-like" evidence="1">
    <location>
        <begin position="9"/>
        <end position="126"/>
    </location>
</feature>
<dbReference type="EMBL" id="JACIBS010000005">
    <property type="protein sequence ID" value="MBB3665601.1"/>
    <property type="molecule type" value="Genomic_DNA"/>
</dbReference>
<sequence length="137" mass="15286">MSLTFAEVAEELRAIIAAHAQAQDDGRADDLTALYHPQGSFTVPGVGTYEGTETIRETWKAWAPTRLQRHVITNTVITEWSAEQAKATSDVVMLTHSDAGWAVGIVARYFDTFRNSGAGWKIWRRDEEFFGWTPPTA</sequence>
<dbReference type="Pfam" id="PF13577">
    <property type="entry name" value="SnoaL_4"/>
    <property type="match status" value="1"/>
</dbReference>
<dbReference type="InterPro" id="IPR032710">
    <property type="entry name" value="NTF2-like_dom_sf"/>
</dbReference>
<dbReference type="Gene3D" id="3.10.450.50">
    <property type="match status" value="1"/>
</dbReference>
<accession>A0A839XS94</accession>
<gene>
    <name evidence="2" type="ORF">FB384_004559</name>
</gene>
<proteinExistence type="predicted"/>
<dbReference type="RefSeq" id="WP_183786806.1">
    <property type="nucleotide sequence ID" value="NZ_JACIBS010000005.1"/>
</dbReference>
<evidence type="ECO:0000313" key="3">
    <source>
        <dbReference type="Proteomes" id="UP000564573"/>
    </source>
</evidence>
<protein>
    <submittedName>
        <fullName evidence="2">3-phenylpropionate/cinnamic acid dioxygenase small subunit</fullName>
    </submittedName>
</protein>
<organism evidence="2 3">
    <name type="scientific">Prauserella sediminis</name>
    <dbReference type="NCBI Taxonomy" id="577680"/>
    <lineage>
        <taxon>Bacteria</taxon>
        <taxon>Bacillati</taxon>
        <taxon>Actinomycetota</taxon>
        <taxon>Actinomycetes</taxon>
        <taxon>Pseudonocardiales</taxon>
        <taxon>Pseudonocardiaceae</taxon>
        <taxon>Prauserella</taxon>
        <taxon>Prauserella salsuginis group</taxon>
    </lineage>
</organism>
<dbReference type="InterPro" id="IPR037401">
    <property type="entry name" value="SnoaL-like"/>
</dbReference>
<dbReference type="AlphaFoldDB" id="A0A839XS94"/>
<keyword evidence="2" id="KW-0560">Oxidoreductase</keyword>